<evidence type="ECO:0000313" key="2">
    <source>
        <dbReference type="Proteomes" id="UP001203036"/>
    </source>
</evidence>
<gene>
    <name evidence="1" type="ORF">M8744_10700</name>
</gene>
<keyword evidence="2" id="KW-1185">Reference proteome</keyword>
<dbReference type="Proteomes" id="UP001203036">
    <property type="component" value="Unassembled WGS sequence"/>
</dbReference>
<protein>
    <submittedName>
        <fullName evidence="1">Pyridoxamine 5'-phosphate oxidase family protein</fullName>
    </submittedName>
</protein>
<accession>A0ACC5ZXX4</accession>
<dbReference type="EMBL" id="JAMQGO010000006">
    <property type="protein sequence ID" value="MCM2562611.1"/>
    <property type="molecule type" value="Genomic_DNA"/>
</dbReference>
<reference evidence="1" key="1">
    <citation type="submission" date="2022-06" db="EMBL/GenBank/DDBJ databases">
        <title>Lutimaribacter sp. EGI FJ00013, a novel bacterium isolated from a salt lake sediment enrichment.</title>
        <authorList>
            <person name="Gao L."/>
            <person name="Fang B.-Z."/>
            <person name="Li W.-J."/>
        </authorList>
    </citation>
    <scope>NUCLEOTIDE SEQUENCE</scope>
    <source>
        <strain evidence="1">EGI FJ00013</strain>
    </source>
</reference>
<name>A0ACC5ZXX4_9RHOB</name>
<organism evidence="1 2">
    <name type="scientific">Lutimaribacter degradans</name>
    <dbReference type="NCBI Taxonomy" id="2945989"/>
    <lineage>
        <taxon>Bacteria</taxon>
        <taxon>Pseudomonadati</taxon>
        <taxon>Pseudomonadota</taxon>
        <taxon>Alphaproteobacteria</taxon>
        <taxon>Rhodobacterales</taxon>
        <taxon>Roseobacteraceae</taxon>
        <taxon>Lutimaribacter</taxon>
    </lineage>
</organism>
<proteinExistence type="predicted"/>
<evidence type="ECO:0000313" key="1">
    <source>
        <dbReference type="EMBL" id="MCM2562611.1"/>
    </source>
</evidence>
<sequence>MPTPFDPREVLEKPLMANLATLAEDGSPRNSPVWYHWEDDALWMLGDAGASSVRRIVRDPRVAVEIVDYDNSLGILRHLGLRGRAQVVSMDPALFRRLLTRYLGPETTWNPWFIETVARPDDLNGRLIRLAPQSTFTNDASFFRTGPKLARPTRNGHSA</sequence>
<comment type="caution">
    <text evidence="1">The sequence shown here is derived from an EMBL/GenBank/DDBJ whole genome shotgun (WGS) entry which is preliminary data.</text>
</comment>